<dbReference type="NCBIfam" id="TIGR03197">
    <property type="entry name" value="MnmC_Cterm"/>
    <property type="match status" value="1"/>
</dbReference>
<feature type="region of interest" description="FAD-dependent cmnm(5)s(2)U34 oxidoreductase" evidence="10">
    <location>
        <begin position="268"/>
        <end position="631"/>
    </location>
</feature>
<dbReference type="OrthoDB" id="9786494at2"/>
<feature type="region of interest" description="tRNA (mnm(5)s(2)U34)-methyltransferase" evidence="10">
    <location>
        <begin position="1"/>
        <end position="243"/>
    </location>
</feature>
<evidence type="ECO:0000256" key="4">
    <source>
        <dbReference type="ARBA" id="ARBA00022679"/>
    </source>
</evidence>
<keyword evidence="5 10" id="KW-0949">S-adenosyl-L-methionine</keyword>
<keyword evidence="1 10" id="KW-0963">Cytoplasm</keyword>
<dbReference type="EC" id="2.1.1.61" evidence="10"/>
<dbReference type="AlphaFoldDB" id="A0A432XL91"/>
<feature type="compositionally biased region" description="Polar residues" evidence="11">
    <location>
        <begin position="243"/>
        <end position="258"/>
    </location>
</feature>
<comment type="caution">
    <text evidence="14">The sequence shown here is derived from an EMBL/GenBank/DDBJ whole genome shotgun (WGS) entry which is preliminary data.</text>
</comment>
<keyword evidence="2 10" id="KW-0489">Methyltransferase</keyword>
<dbReference type="InterPro" id="IPR029063">
    <property type="entry name" value="SAM-dependent_MTases_sf"/>
</dbReference>
<dbReference type="PANTHER" id="PTHR13847:SF283">
    <property type="entry name" value="TRNA 5-METHYLAMINOMETHYL-2-THIOURIDINE BIOSYNTHESIS BIFUNCTIONAL PROTEIN MNMC"/>
    <property type="match status" value="1"/>
</dbReference>
<organism evidence="14 15">
    <name type="scientific">Pseudidiomarina donghaiensis</name>
    <dbReference type="NCBI Taxonomy" id="519452"/>
    <lineage>
        <taxon>Bacteria</taxon>
        <taxon>Pseudomonadati</taxon>
        <taxon>Pseudomonadota</taxon>
        <taxon>Gammaproteobacteria</taxon>
        <taxon>Alteromonadales</taxon>
        <taxon>Idiomarinaceae</taxon>
        <taxon>Pseudidiomarina</taxon>
    </lineage>
</organism>
<keyword evidence="4 10" id="KW-0808">Transferase</keyword>
<dbReference type="Gene3D" id="3.50.50.60">
    <property type="entry name" value="FAD/NAD(P)-binding domain"/>
    <property type="match status" value="1"/>
</dbReference>
<dbReference type="EMBL" id="PIPU01000001">
    <property type="protein sequence ID" value="RUO49459.1"/>
    <property type="molecule type" value="Genomic_DNA"/>
</dbReference>
<evidence type="ECO:0000259" key="13">
    <source>
        <dbReference type="Pfam" id="PF05430"/>
    </source>
</evidence>
<dbReference type="PANTHER" id="PTHR13847">
    <property type="entry name" value="SARCOSINE DEHYDROGENASE-RELATED"/>
    <property type="match status" value="1"/>
</dbReference>
<keyword evidence="6 10" id="KW-0819">tRNA processing</keyword>
<dbReference type="GO" id="GO:0050660">
    <property type="term" value="F:flavin adenine dinucleotide binding"/>
    <property type="evidence" value="ECO:0007669"/>
    <property type="project" value="UniProtKB-UniRule"/>
</dbReference>
<dbReference type="NCBIfam" id="NF033855">
    <property type="entry name" value="tRNA_MNMC2"/>
    <property type="match status" value="1"/>
</dbReference>
<comment type="cofactor">
    <cofactor evidence="10">
        <name>FAD</name>
        <dbReference type="ChEBI" id="CHEBI:57692"/>
    </cofactor>
</comment>
<evidence type="ECO:0000256" key="10">
    <source>
        <dbReference type="HAMAP-Rule" id="MF_01102"/>
    </source>
</evidence>
<comment type="similarity">
    <text evidence="10">In the C-terminal section; belongs to the DAO family.</text>
</comment>
<evidence type="ECO:0000256" key="5">
    <source>
        <dbReference type="ARBA" id="ARBA00022691"/>
    </source>
</evidence>
<dbReference type="Pfam" id="PF05430">
    <property type="entry name" value="Methyltransf_30"/>
    <property type="match status" value="1"/>
</dbReference>
<dbReference type="InterPro" id="IPR036188">
    <property type="entry name" value="FAD/NAD-bd_sf"/>
</dbReference>
<dbReference type="STRING" id="519452.SAMN04488139_0711"/>
<dbReference type="NCBIfam" id="NF002481">
    <property type="entry name" value="PRK01747.1-2"/>
    <property type="match status" value="1"/>
</dbReference>
<feature type="domain" description="FAD dependent oxidoreductase" evidence="12">
    <location>
        <begin position="265"/>
        <end position="603"/>
    </location>
</feature>
<comment type="catalytic activity">
    <reaction evidence="10">
        <text>5-aminomethyl-2-thiouridine(34) in tRNA + S-adenosyl-L-methionine = 5-methylaminomethyl-2-thiouridine(34) in tRNA + S-adenosyl-L-homocysteine + H(+)</text>
        <dbReference type="Rhea" id="RHEA:19569"/>
        <dbReference type="Rhea" id="RHEA-COMP:10195"/>
        <dbReference type="Rhea" id="RHEA-COMP:10197"/>
        <dbReference type="ChEBI" id="CHEBI:15378"/>
        <dbReference type="ChEBI" id="CHEBI:57856"/>
        <dbReference type="ChEBI" id="CHEBI:59789"/>
        <dbReference type="ChEBI" id="CHEBI:74454"/>
        <dbReference type="ChEBI" id="CHEBI:74455"/>
        <dbReference type="EC" id="2.1.1.61"/>
    </reaction>
</comment>
<evidence type="ECO:0000256" key="8">
    <source>
        <dbReference type="ARBA" id="ARBA00023002"/>
    </source>
</evidence>
<dbReference type="Gene3D" id="3.30.9.10">
    <property type="entry name" value="D-Amino Acid Oxidase, subunit A, domain 2"/>
    <property type="match status" value="1"/>
</dbReference>
<keyword evidence="3 10" id="KW-0285">Flavoprotein</keyword>
<dbReference type="GO" id="GO:0005737">
    <property type="term" value="C:cytoplasm"/>
    <property type="evidence" value="ECO:0007669"/>
    <property type="project" value="UniProtKB-SubCell"/>
</dbReference>
<evidence type="ECO:0000259" key="12">
    <source>
        <dbReference type="Pfam" id="PF01266"/>
    </source>
</evidence>
<dbReference type="InterPro" id="IPR008471">
    <property type="entry name" value="MnmC-like_methylTransf"/>
</dbReference>
<evidence type="ECO:0000256" key="6">
    <source>
        <dbReference type="ARBA" id="ARBA00022694"/>
    </source>
</evidence>
<dbReference type="Proteomes" id="UP000286985">
    <property type="component" value="Unassembled WGS sequence"/>
</dbReference>
<keyword evidence="7 10" id="KW-0274">FAD</keyword>
<dbReference type="GO" id="GO:0016645">
    <property type="term" value="F:oxidoreductase activity, acting on the CH-NH group of donors"/>
    <property type="evidence" value="ECO:0007669"/>
    <property type="project" value="InterPro"/>
</dbReference>
<gene>
    <name evidence="10" type="primary">mnmC</name>
    <name evidence="14" type="ORF">CWE24_02875</name>
</gene>
<dbReference type="SUPFAM" id="SSF51905">
    <property type="entry name" value="FAD/NAD(P)-binding domain"/>
    <property type="match status" value="1"/>
</dbReference>
<comment type="similarity">
    <text evidence="10">In the N-terminal section; belongs to the methyltransferase superfamily. tRNA (mnm(5)s(2)U34)-methyltransferase family.</text>
</comment>
<dbReference type="GO" id="GO:0004808">
    <property type="term" value="F:tRNA (5-methylaminomethyl-2-thiouridylate)(34)-methyltransferase activity"/>
    <property type="evidence" value="ECO:0007669"/>
    <property type="project" value="UniProtKB-EC"/>
</dbReference>
<comment type="function">
    <text evidence="10">Catalyzes the last two steps in the biosynthesis of 5-methylaminomethyl-2-thiouridine (mnm(5)s(2)U) at the wobble position (U34) in tRNA. Catalyzes the FAD-dependent demodification of cmnm(5)s(2)U34 to nm(5)s(2)U34, followed by the transfer of a methyl group from S-adenosyl-L-methionine to nm(5)s(2)U34, to form mnm(5)s(2)U34.</text>
</comment>
<evidence type="ECO:0000313" key="14">
    <source>
        <dbReference type="EMBL" id="RUO49459.1"/>
    </source>
</evidence>
<reference evidence="15" key="1">
    <citation type="journal article" date="2018" name="Front. Microbiol.">
        <title>Genome-Based Analysis Reveals the Taxonomy and Diversity of the Family Idiomarinaceae.</title>
        <authorList>
            <person name="Liu Y."/>
            <person name="Lai Q."/>
            <person name="Shao Z."/>
        </authorList>
    </citation>
    <scope>NUCLEOTIDE SEQUENCE [LARGE SCALE GENOMIC DNA]</scope>
    <source>
        <strain evidence="15">908033</strain>
    </source>
</reference>
<dbReference type="InterPro" id="IPR017610">
    <property type="entry name" value="tRNA_S-uridine_synth_MnmC_C"/>
</dbReference>
<evidence type="ECO:0000256" key="2">
    <source>
        <dbReference type="ARBA" id="ARBA00022603"/>
    </source>
</evidence>
<proteinExistence type="inferred from homology"/>
<keyword evidence="8 10" id="KW-0560">Oxidoreductase</keyword>
<evidence type="ECO:0000256" key="3">
    <source>
        <dbReference type="ARBA" id="ARBA00022630"/>
    </source>
</evidence>
<evidence type="ECO:0000313" key="15">
    <source>
        <dbReference type="Proteomes" id="UP000286985"/>
    </source>
</evidence>
<accession>A0A432XL91</accession>
<comment type="subcellular location">
    <subcellularLocation>
        <location evidence="10">Cytoplasm</location>
    </subcellularLocation>
</comment>
<dbReference type="Pfam" id="PF01266">
    <property type="entry name" value="DAO"/>
    <property type="match status" value="1"/>
</dbReference>
<evidence type="ECO:0000256" key="11">
    <source>
        <dbReference type="SAM" id="MobiDB-lite"/>
    </source>
</evidence>
<dbReference type="RefSeq" id="WP_092837638.1">
    <property type="nucleotide sequence ID" value="NZ_FPCF01000001.1"/>
</dbReference>
<dbReference type="GO" id="GO:0002097">
    <property type="term" value="P:tRNA wobble base modification"/>
    <property type="evidence" value="ECO:0007669"/>
    <property type="project" value="UniProtKB-UniRule"/>
</dbReference>
<protein>
    <recommendedName>
        <fullName evidence="10">tRNA 5-methylaminomethyl-2-thiouridine biosynthesis bifunctional protein MnmC</fullName>
        <shortName evidence="10">tRNA mnm(5)s(2)U biosynthesis bifunctional protein</shortName>
    </recommendedName>
    <domain>
        <recommendedName>
            <fullName evidence="10">tRNA (mnm(5)s(2)U34)-methyltransferase</fullName>
            <ecNumber evidence="10">2.1.1.61</ecNumber>
        </recommendedName>
    </domain>
    <domain>
        <recommendedName>
            <fullName evidence="10">FAD-dependent cmnm(5)s(2)U34 oxidoreductase</fullName>
            <ecNumber evidence="10">1.5.-.-</ecNumber>
        </recommendedName>
    </domain>
</protein>
<evidence type="ECO:0000256" key="9">
    <source>
        <dbReference type="ARBA" id="ARBA00023268"/>
    </source>
</evidence>
<name>A0A432XL91_9GAMM</name>
<feature type="region of interest" description="Disordered" evidence="11">
    <location>
        <begin position="239"/>
        <end position="258"/>
    </location>
</feature>
<feature type="domain" description="MnmC-like methyltransferase" evidence="13">
    <location>
        <begin position="116"/>
        <end position="241"/>
    </location>
</feature>
<sequence>MSHLPVKAPDKAQIRFNEFNLPVSTEFDDIYFNNENGLAESRYVFLQHNDLPERWQTHSHSAFRIAESGFGTGLNFLASWALFAEQAPSTMRLHFVSFEKYPLAPADMARALQHFPELAAYAQLLINALPSPHAGCHRLQFDDGRVTLDLWYGDIHDQLPQWLPHATNTIDAWFLDGFAPDKNPQMWQPELYRAMAQSCREHGSFATFTAAGAVRRGLQEAGFAVKKVKGFGRKRDMLRGELSTEQTQPAPHSLGSNRDSAAAPVTIIGGGIAAACLAWSLCRRGFSVELLTTGLANGASGNAQGAVYPLLHAELSPLSEFFLGAFDHARQFYQQHSSLWHETGVVQLAFNAMRQQRHDKIIASGLYHDSLVRELDGPATQTLWNALPAQPALFYPRAGWVPPENLVQQLFAACGERLRVTPCAPITTMKSEREGWQLSATDGAYYHARTLIVAAGAGSNNLLAPWQLTFQNVRGQVTQVQATDVSSGCNLVVCYKGYFTPPANGLHCVGATYAREHAGLEFDAQQQQPTHTADTAENLATLQDNLQQPWTTQLIPVNDRAALRHTTRDHLPACGWLTDNLGVFAGLGSRGFTSAPLGAEILVGQLLNEPLPLGASLLARLAPQRLQDVAT</sequence>
<dbReference type="EC" id="1.5.-.-" evidence="10"/>
<dbReference type="HAMAP" id="MF_01102">
    <property type="entry name" value="MnmC"/>
    <property type="match status" value="1"/>
</dbReference>
<evidence type="ECO:0000256" key="7">
    <source>
        <dbReference type="ARBA" id="ARBA00022827"/>
    </source>
</evidence>
<dbReference type="InterPro" id="IPR023032">
    <property type="entry name" value="tRNA_MAMT_biosynth_bifunc_MnmC"/>
</dbReference>
<dbReference type="InterPro" id="IPR047785">
    <property type="entry name" value="tRNA_MNMC2"/>
</dbReference>
<evidence type="ECO:0000256" key="1">
    <source>
        <dbReference type="ARBA" id="ARBA00022490"/>
    </source>
</evidence>
<keyword evidence="15" id="KW-1185">Reference proteome</keyword>
<dbReference type="Gene3D" id="3.40.50.150">
    <property type="entry name" value="Vaccinia Virus protein VP39"/>
    <property type="match status" value="1"/>
</dbReference>
<keyword evidence="9 10" id="KW-0511">Multifunctional enzyme</keyword>
<dbReference type="InterPro" id="IPR006076">
    <property type="entry name" value="FAD-dep_OxRdtase"/>
</dbReference>
<dbReference type="GO" id="GO:0032259">
    <property type="term" value="P:methylation"/>
    <property type="evidence" value="ECO:0007669"/>
    <property type="project" value="UniProtKB-KW"/>
</dbReference>